<dbReference type="Pfam" id="PF00144">
    <property type="entry name" value="Beta-lactamase"/>
    <property type="match status" value="1"/>
</dbReference>
<evidence type="ECO:0000256" key="1">
    <source>
        <dbReference type="PROSITE-ProRule" id="PRU00339"/>
    </source>
</evidence>
<organism evidence="4 5">
    <name type="scientific">Hymenobacter endophyticus</name>
    <dbReference type="NCBI Taxonomy" id="3076335"/>
    <lineage>
        <taxon>Bacteria</taxon>
        <taxon>Pseudomonadati</taxon>
        <taxon>Bacteroidota</taxon>
        <taxon>Cytophagia</taxon>
        <taxon>Cytophagales</taxon>
        <taxon>Hymenobacteraceae</taxon>
        <taxon>Hymenobacter</taxon>
    </lineage>
</organism>
<dbReference type="PROSITE" id="PS50005">
    <property type="entry name" value="TPR"/>
    <property type="match status" value="1"/>
</dbReference>
<dbReference type="InterPro" id="IPR050491">
    <property type="entry name" value="AmpC-like"/>
</dbReference>
<evidence type="ECO:0000313" key="4">
    <source>
        <dbReference type="EMBL" id="MDU0371809.1"/>
    </source>
</evidence>
<reference evidence="4 5" key="1">
    <citation type="submission" date="2023-10" db="EMBL/GenBank/DDBJ databases">
        <title>Hymenobacter endophyticus sp. nov., an isolate from the leaf tissues of wheat.</title>
        <authorList>
            <person name="Dai Y."/>
        </authorList>
    </citation>
    <scope>NUCLEOTIDE SEQUENCE [LARGE SCALE GENOMIC DNA]</scope>
    <source>
        <strain evidence="4 5">ZK17L-C2</strain>
    </source>
</reference>
<keyword evidence="2" id="KW-0732">Signal</keyword>
<dbReference type="InterPro" id="IPR019734">
    <property type="entry name" value="TPR_rpt"/>
</dbReference>
<dbReference type="EMBL" id="JAWDJT010000010">
    <property type="protein sequence ID" value="MDU0371809.1"/>
    <property type="molecule type" value="Genomic_DNA"/>
</dbReference>
<name>A0ABU3TKB4_9BACT</name>
<evidence type="ECO:0000259" key="3">
    <source>
        <dbReference type="Pfam" id="PF00144"/>
    </source>
</evidence>
<dbReference type="SMART" id="SM00028">
    <property type="entry name" value="TPR"/>
    <property type="match status" value="2"/>
</dbReference>
<evidence type="ECO:0000256" key="2">
    <source>
        <dbReference type="SAM" id="SignalP"/>
    </source>
</evidence>
<keyword evidence="4" id="KW-0378">Hydrolase</keyword>
<proteinExistence type="predicted"/>
<dbReference type="SUPFAM" id="SSF48452">
    <property type="entry name" value="TPR-like"/>
    <property type="match status" value="1"/>
</dbReference>
<dbReference type="GO" id="GO:0016787">
    <property type="term" value="F:hydrolase activity"/>
    <property type="evidence" value="ECO:0007669"/>
    <property type="project" value="UniProtKB-KW"/>
</dbReference>
<dbReference type="Gene3D" id="1.25.40.10">
    <property type="entry name" value="Tetratricopeptide repeat domain"/>
    <property type="match status" value="1"/>
</dbReference>
<dbReference type="SUPFAM" id="SSF56601">
    <property type="entry name" value="beta-lactamase/transpeptidase-like"/>
    <property type="match status" value="1"/>
</dbReference>
<keyword evidence="5" id="KW-1185">Reference proteome</keyword>
<feature type="domain" description="Beta-lactamase-related" evidence="3">
    <location>
        <begin position="45"/>
        <end position="373"/>
    </location>
</feature>
<dbReference type="InterPro" id="IPR012338">
    <property type="entry name" value="Beta-lactam/transpept-like"/>
</dbReference>
<dbReference type="RefSeq" id="WP_315999268.1">
    <property type="nucleotide sequence ID" value="NZ_JAWDJT010000010.1"/>
</dbReference>
<evidence type="ECO:0000313" key="5">
    <source>
        <dbReference type="Proteomes" id="UP001250698"/>
    </source>
</evidence>
<sequence length="502" mass="54883">MKTLFRPLCAGLLGSALLLTLGLASSAAAQTAPTTTQTTPADSVDMLVQQAMRQLRIPGLQLAVVRHGKVVKLGQYGLANIQDSVAVTGQTRFFLNSITKAFVGVAVMQLVEAGKLNLDAPIGRYQPELPAAWYPATVRQLLTHTSGLPDILPEDALVTENNEAAAWQQVQKQPLEFKPGERFAYNQTNYLLLGRLITQLSGQPSTEFIQQRQLQVVGMPRTSFGDAHNVLPHLARGYTYTQYVNGAPRRGKELRNLFEVFPPSLRTAAGMSSTAQEVASWLVALQQRKLLQPQSLTTLWTPGRLNDGTTQSFGGKLNGYALGWPTAGRPEHPAVAPVGGGRSAVFVYPQDELAIVVLTNLQGANPERFVDALAACYLPDMRVADGFGLPPTLRALHRALRQRGFSHLSEEVRKVRRQNPTAELPETAVNAWGYSLVEQGQLNDALAVFQLNTQMYPKSANTYDSLAETYAALGNKKLATQYYTRALVLNPKNRAAAEYLKH</sequence>
<dbReference type="InterPro" id="IPR011990">
    <property type="entry name" value="TPR-like_helical_dom_sf"/>
</dbReference>
<dbReference type="Gene3D" id="3.40.710.10">
    <property type="entry name" value="DD-peptidase/beta-lactamase superfamily"/>
    <property type="match status" value="1"/>
</dbReference>
<feature type="signal peptide" evidence="2">
    <location>
        <begin position="1"/>
        <end position="29"/>
    </location>
</feature>
<keyword evidence="1" id="KW-0802">TPR repeat</keyword>
<gene>
    <name evidence="4" type="ORF">ROI90_15500</name>
</gene>
<dbReference type="Proteomes" id="UP001250698">
    <property type="component" value="Unassembled WGS sequence"/>
</dbReference>
<feature type="repeat" description="TPR" evidence="1">
    <location>
        <begin position="460"/>
        <end position="493"/>
    </location>
</feature>
<feature type="chain" id="PRO_5047061645" evidence="2">
    <location>
        <begin position="30"/>
        <end position="502"/>
    </location>
</feature>
<dbReference type="PANTHER" id="PTHR46825">
    <property type="entry name" value="D-ALANYL-D-ALANINE-CARBOXYPEPTIDASE/ENDOPEPTIDASE AMPH"/>
    <property type="match status" value="1"/>
</dbReference>
<dbReference type="PANTHER" id="PTHR46825:SF9">
    <property type="entry name" value="BETA-LACTAMASE-RELATED DOMAIN-CONTAINING PROTEIN"/>
    <property type="match status" value="1"/>
</dbReference>
<comment type="caution">
    <text evidence="4">The sequence shown here is derived from an EMBL/GenBank/DDBJ whole genome shotgun (WGS) entry which is preliminary data.</text>
</comment>
<protein>
    <submittedName>
        <fullName evidence="4">Serine hydrolase</fullName>
    </submittedName>
</protein>
<accession>A0ABU3TKB4</accession>
<dbReference type="InterPro" id="IPR001466">
    <property type="entry name" value="Beta-lactam-related"/>
</dbReference>